<evidence type="ECO:0000256" key="3">
    <source>
        <dbReference type="ARBA" id="ARBA00022723"/>
    </source>
</evidence>
<evidence type="ECO:0000256" key="1">
    <source>
        <dbReference type="ARBA" id="ARBA00006249"/>
    </source>
</evidence>
<keyword evidence="9" id="KW-1185">Reference proteome</keyword>
<keyword evidence="6" id="KW-0106">Calcium</keyword>
<gene>
    <name evidence="8" type="ORF">QO014_003532</name>
</gene>
<reference evidence="8 9" key="1">
    <citation type="submission" date="2023-07" db="EMBL/GenBank/DDBJ databases">
        <title>Genomic Encyclopedia of Type Strains, Phase IV (KMG-IV): sequencing the most valuable type-strain genomes for metagenomic binning, comparative biology and taxonomic classification.</title>
        <authorList>
            <person name="Goeker M."/>
        </authorList>
    </citation>
    <scope>NUCLEOTIDE SEQUENCE [LARGE SCALE GENOMIC DNA]</scope>
    <source>
        <strain evidence="8 9">B6-8</strain>
    </source>
</reference>
<evidence type="ECO:0000313" key="8">
    <source>
        <dbReference type="EMBL" id="MDQ0439131.1"/>
    </source>
</evidence>
<dbReference type="EC" id="3.1.1.73" evidence="8"/>
<name>A0ABU0H9Y1_9HYPH</name>
<protein>
    <submittedName>
        <fullName evidence="8">Feruloyl esterase</fullName>
        <ecNumber evidence="8">3.1.1.73</ecNumber>
    </submittedName>
</protein>
<comment type="caution">
    <text evidence="8">The sequence shown here is derived from an EMBL/GenBank/DDBJ whole genome shotgun (WGS) entry which is preliminary data.</text>
</comment>
<proteinExistence type="inferred from homology"/>
<dbReference type="InterPro" id="IPR029058">
    <property type="entry name" value="AB_hydrolase_fold"/>
</dbReference>
<comment type="similarity">
    <text evidence="1">Belongs to the tannase family.</text>
</comment>
<evidence type="ECO:0000256" key="5">
    <source>
        <dbReference type="ARBA" id="ARBA00022801"/>
    </source>
</evidence>
<dbReference type="GO" id="GO:0030600">
    <property type="term" value="F:feruloyl esterase activity"/>
    <property type="evidence" value="ECO:0007669"/>
    <property type="project" value="UniProtKB-EC"/>
</dbReference>
<keyword evidence="7" id="KW-1015">Disulfide bond</keyword>
<dbReference type="SUPFAM" id="SSF53474">
    <property type="entry name" value="alpha/beta-Hydrolases"/>
    <property type="match status" value="1"/>
</dbReference>
<dbReference type="PANTHER" id="PTHR33938">
    <property type="entry name" value="FERULOYL ESTERASE B-RELATED"/>
    <property type="match status" value="1"/>
</dbReference>
<keyword evidence="4" id="KW-0732">Signal</keyword>
<evidence type="ECO:0000256" key="4">
    <source>
        <dbReference type="ARBA" id="ARBA00022729"/>
    </source>
</evidence>
<dbReference type="EMBL" id="JAUSVO010000005">
    <property type="protein sequence ID" value="MDQ0439131.1"/>
    <property type="molecule type" value="Genomic_DNA"/>
</dbReference>
<evidence type="ECO:0000256" key="2">
    <source>
        <dbReference type="ARBA" id="ARBA00022487"/>
    </source>
</evidence>
<dbReference type="Pfam" id="PF07519">
    <property type="entry name" value="Tannase"/>
    <property type="match status" value="1"/>
</dbReference>
<dbReference type="InterPro" id="IPR011118">
    <property type="entry name" value="Tannase/feruloyl_esterase"/>
</dbReference>
<evidence type="ECO:0000313" key="9">
    <source>
        <dbReference type="Proteomes" id="UP001241603"/>
    </source>
</evidence>
<evidence type="ECO:0000256" key="7">
    <source>
        <dbReference type="ARBA" id="ARBA00023157"/>
    </source>
</evidence>
<dbReference type="RefSeq" id="WP_266350031.1">
    <property type="nucleotide sequence ID" value="NZ_JAPKNG010000005.1"/>
</dbReference>
<organism evidence="8 9">
    <name type="scientific">Kaistia dalseonensis</name>
    <dbReference type="NCBI Taxonomy" id="410840"/>
    <lineage>
        <taxon>Bacteria</taxon>
        <taxon>Pseudomonadati</taxon>
        <taxon>Pseudomonadota</taxon>
        <taxon>Alphaproteobacteria</taxon>
        <taxon>Hyphomicrobiales</taxon>
        <taxon>Kaistiaceae</taxon>
        <taxon>Kaistia</taxon>
    </lineage>
</organism>
<dbReference type="PANTHER" id="PTHR33938:SF15">
    <property type="entry name" value="FERULOYL ESTERASE B-RELATED"/>
    <property type="match status" value="1"/>
</dbReference>
<dbReference type="Gene3D" id="3.40.50.1820">
    <property type="entry name" value="alpha/beta hydrolase"/>
    <property type="match status" value="1"/>
</dbReference>
<keyword evidence="3" id="KW-0479">Metal-binding</keyword>
<evidence type="ECO:0000256" key="6">
    <source>
        <dbReference type="ARBA" id="ARBA00022837"/>
    </source>
</evidence>
<keyword evidence="2" id="KW-0719">Serine esterase</keyword>
<sequence>MTVMMESLRRTSLLIEPTALVGERIVCGDRVVVRVESAKAVSADALGPSGWDLCGTVAPAVRFRSRVPAEGWSGRMLMVGQGGYAGKTSLDLWTSARAMQPAIAGGGFAIVTHDSGHFSPPEPDADGLWALGNPAAIADFAYAAGHRVVIATRRILERLYGRMPDRAYFIGCSAGGRSGLVHAQRFPEDFDGIACEAPNIDMVATNTAWHAWNVRSNQTEEGHPILTSDVLPAIHEAVMDAARAADPEVVDLILDPRTVRFDAVQLTGPNQYGIRLTSEQAAAVNRLHDGPRDENGRLLHPGGLVHGSELGWAGNAVLQPGEAFSMESSMDARYSTEFPDYMASLDGPTGITYRNMTFSSAEFERLDELAAIYDPTDPDLGGLAQRGSKVILWQGWADPSVSPHSTLNYFHAVHNHASDDPDDYLALFMVPGAFHCGYGPRALSSDYLTPLIAWVEQGIRPERLEVADLAIAGSRDLKFTVRRFRPDPQASAPWADWAGAHHYRPGSSATTIMLEARLGRDRSDGDESGTTD</sequence>
<dbReference type="Proteomes" id="UP001241603">
    <property type="component" value="Unassembled WGS sequence"/>
</dbReference>
<keyword evidence="5 8" id="KW-0378">Hydrolase</keyword>
<accession>A0ABU0H9Y1</accession>